<sequence length="687" mass="79799">MSAVENLQGTDLKSRVHSFMFSDSLRSVTSTTSTASRSRALRRRSIGIEVKKPLLRRVSLLDLVNSSLDPFAVLASKNSSLEIDLDLHTASDTKGLPRSSSFSYGADSRKDQRELPLLVSVVHRTKLPERLDSTGALTRSVSERMLRAANVKEVERSRSDANLESEVGERARASLIERNMKRIESGELTYKEVAAAAAEARKVTEVSERLTGTRDNNASGKVKAKPRKMIEQELDEKISSWRCNEDELQARVSKHREHLKSGKAPMKLFMSTRSFKPDNLEAIRAIRSQKYKERRDLVMKSHRENLQKSSDDALAVLQIKEQKRVEYRREAELAKKQQKEEMIAKLLLPAMIAVNQLCHLRQVFHLRRTIQAMQEAAERLQRFVKWKFWYFRFKNNCFLKKMFRKYMWRALMAHRIRKKRRSVALVVEFVKDSLRYSAFAQVLKVYKYKVLLIQRQLRRMMALRAAHLRLAQKQYDDVVQQQRERELNDPLNVKGLLARSKAASSRNLLAAPSSPRVAKPGTLSWNSINFKHMPNSSESFVLVELEMLLTRRRRAFAEELHRWRQEKKEWLRDKKQMYDIEEQAKNLLSQITKDPSRLLALPKRSAKNPAALWLLGFDESYTWQNFLEETPQGRERNPRYRQSGPPRPLYDVNLDLTLELFPLFLRIFRRARHAEEQMSVAAGRGGG</sequence>
<reference evidence="3" key="2">
    <citation type="submission" date="2012-11" db="EMBL/GenBank/DDBJ databases">
        <authorList>
            <person name="Kuo A."/>
            <person name="Curtis B.A."/>
            <person name="Tanifuji G."/>
            <person name="Burki F."/>
            <person name="Gruber A."/>
            <person name="Irimia M."/>
            <person name="Maruyama S."/>
            <person name="Arias M.C."/>
            <person name="Ball S.G."/>
            <person name="Gile G.H."/>
            <person name="Hirakawa Y."/>
            <person name="Hopkins J.F."/>
            <person name="Rensing S.A."/>
            <person name="Schmutz J."/>
            <person name="Symeonidi A."/>
            <person name="Elias M."/>
            <person name="Eveleigh R.J."/>
            <person name="Herman E.K."/>
            <person name="Klute M.J."/>
            <person name="Nakayama T."/>
            <person name="Obornik M."/>
            <person name="Reyes-Prieto A."/>
            <person name="Armbrust E.V."/>
            <person name="Aves S.J."/>
            <person name="Beiko R.G."/>
            <person name="Coutinho P."/>
            <person name="Dacks J.B."/>
            <person name="Durnford D.G."/>
            <person name="Fast N.M."/>
            <person name="Green B.R."/>
            <person name="Grisdale C."/>
            <person name="Hempe F."/>
            <person name="Henrissat B."/>
            <person name="Hoppner M.P."/>
            <person name="Ishida K.-I."/>
            <person name="Kim E."/>
            <person name="Koreny L."/>
            <person name="Kroth P.G."/>
            <person name="Liu Y."/>
            <person name="Malik S.-B."/>
            <person name="Maier U.G."/>
            <person name="McRose D."/>
            <person name="Mock T."/>
            <person name="Neilson J.A."/>
            <person name="Onodera N.T."/>
            <person name="Poole A.M."/>
            <person name="Pritham E.J."/>
            <person name="Richards T.A."/>
            <person name="Rocap G."/>
            <person name="Roy S.W."/>
            <person name="Sarai C."/>
            <person name="Schaack S."/>
            <person name="Shirato S."/>
            <person name="Slamovits C.H."/>
            <person name="Spencer D.F."/>
            <person name="Suzuki S."/>
            <person name="Worden A.Z."/>
            <person name="Zauner S."/>
            <person name="Barry K."/>
            <person name="Bell C."/>
            <person name="Bharti A.K."/>
            <person name="Crow J.A."/>
            <person name="Grimwood J."/>
            <person name="Kramer R."/>
            <person name="Lindquist E."/>
            <person name="Lucas S."/>
            <person name="Salamov A."/>
            <person name="McFadden G.I."/>
            <person name="Lane C.E."/>
            <person name="Keeling P.J."/>
            <person name="Gray M.W."/>
            <person name="Grigoriev I.V."/>
            <person name="Archibald J.M."/>
        </authorList>
    </citation>
    <scope>NUCLEOTIDE SEQUENCE</scope>
    <source>
        <strain evidence="3">CCMP2712</strain>
    </source>
</reference>
<dbReference type="PaxDb" id="55529-EKX50569"/>
<reference evidence="1 3" key="1">
    <citation type="journal article" date="2012" name="Nature">
        <title>Algal genomes reveal evolutionary mosaicism and the fate of nucleomorphs.</title>
        <authorList>
            <consortium name="DOE Joint Genome Institute"/>
            <person name="Curtis B.A."/>
            <person name="Tanifuji G."/>
            <person name="Burki F."/>
            <person name="Gruber A."/>
            <person name="Irimia M."/>
            <person name="Maruyama S."/>
            <person name="Arias M.C."/>
            <person name="Ball S.G."/>
            <person name="Gile G.H."/>
            <person name="Hirakawa Y."/>
            <person name="Hopkins J.F."/>
            <person name="Kuo A."/>
            <person name="Rensing S.A."/>
            <person name="Schmutz J."/>
            <person name="Symeonidi A."/>
            <person name="Elias M."/>
            <person name="Eveleigh R.J."/>
            <person name="Herman E.K."/>
            <person name="Klute M.J."/>
            <person name="Nakayama T."/>
            <person name="Obornik M."/>
            <person name="Reyes-Prieto A."/>
            <person name="Armbrust E.V."/>
            <person name="Aves S.J."/>
            <person name="Beiko R.G."/>
            <person name="Coutinho P."/>
            <person name="Dacks J.B."/>
            <person name="Durnford D.G."/>
            <person name="Fast N.M."/>
            <person name="Green B.R."/>
            <person name="Grisdale C.J."/>
            <person name="Hempel F."/>
            <person name="Henrissat B."/>
            <person name="Hoppner M.P."/>
            <person name="Ishida K."/>
            <person name="Kim E."/>
            <person name="Koreny L."/>
            <person name="Kroth P.G."/>
            <person name="Liu Y."/>
            <person name="Malik S.B."/>
            <person name="Maier U.G."/>
            <person name="McRose D."/>
            <person name="Mock T."/>
            <person name="Neilson J.A."/>
            <person name="Onodera N.T."/>
            <person name="Poole A.M."/>
            <person name="Pritham E.J."/>
            <person name="Richards T.A."/>
            <person name="Rocap G."/>
            <person name="Roy S.W."/>
            <person name="Sarai C."/>
            <person name="Schaack S."/>
            <person name="Shirato S."/>
            <person name="Slamovits C.H."/>
            <person name="Spencer D.F."/>
            <person name="Suzuki S."/>
            <person name="Worden A.Z."/>
            <person name="Zauner S."/>
            <person name="Barry K."/>
            <person name="Bell C."/>
            <person name="Bharti A.K."/>
            <person name="Crow J.A."/>
            <person name="Grimwood J."/>
            <person name="Kramer R."/>
            <person name="Lindquist E."/>
            <person name="Lucas S."/>
            <person name="Salamov A."/>
            <person name="McFadden G.I."/>
            <person name="Lane C.E."/>
            <person name="Keeling P.J."/>
            <person name="Gray M.W."/>
            <person name="Grigoriev I.V."/>
            <person name="Archibald J.M."/>
        </authorList>
    </citation>
    <scope>NUCLEOTIDE SEQUENCE</scope>
    <source>
        <strain evidence="1 3">CCMP2712</strain>
    </source>
</reference>
<gene>
    <name evidence="1" type="ORF">GUITHDRAFT_135206</name>
</gene>
<dbReference type="OMA" id="WHAVHSE"/>
<evidence type="ECO:0000313" key="2">
    <source>
        <dbReference type="EnsemblProtists" id="EKX50569"/>
    </source>
</evidence>
<keyword evidence="3" id="KW-1185">Reference proteome</keyword>
<organism evidence="1">
    <name type="scientific">Guillardia theta (strain CCMP2712)</name>
    <name type="common">Cryptophyte</name>
    <dbReference type="NCBI Taxonomy" id="905079"/>
    <lineage>
        <taxon>Eukaryota</taxon>
        <taxon>Cryptophyceae</taxon>
        <taxon>Pyrenomonadales</taxon>
        <taxon>Geminigeraceae</taxon>
        <taxon>Guillardia</taxon>
    </lineage>
</organism>
<dbReference type="Proteomes" id="UP000011087">
    <property type="component" value="Unassembled WGS sequence"/>
</dbReference>
<name>L1JQK2_GUITC</name>
<evidence type="ECO:0000313" key="3">
    <source>
        <dbReference type="Proteomes" id="UP000011087"/>
    </source>
</evidence>
<dbReference type="EnsemblProtists" id="EKX50569">
    <property type="protein sequence ID" value="EKX50569"/>
    <property type="gene ID" value="GUITHDRAFT_135206"/>
</dbReference>
<dbReference type="AlphaFoldDB" id="L1JQK2"/>
<protein>
    <submittedName>
        <fullName evidence="1 2">Uncharacterized protein</fullName>
    </submittedName>
</protein>
<proteinExistence type="predicted"/>
<evidence type="ECO:0000313" key="1">
    <source>
        <dbReference type="EMBL" id="EKX50569.1"/>
    </source>
</evidence>
<dbReference type="RefSeq" id="XP_005837549.1">
    <property type="nucleotide sequence ID" value="XM_005837492.1"/>
</dbReference>
<dbReference type="GeneID" id="17307073"/>
<reference evidence="2" key="3">
    <citation type="submission" date="2016-03" db="UniProtKB">
        <authorList>
            <consortium name="EnsemblProtists"/>
        </authorList>
    </citation>
    <scope>IDENTIFICATION</scope>
</reference>
<dbReference type="HOGENOM" id="CLU_400880_0_0_1"/>
<dbReference type="KEGG" id="gtt:GUITHDRAFT_135206"/>
<dbReference type="EMBL" id="JH992978">
    <property type="protein sequence ID" value="EKX50569.1"/>
    <property type="molecule type" value="Genomic_DNA"/>
</dbReference>
<accession>L1JQK2</accession>